<comment type="caution">
    <text evidence="8">The sequence shown here is derived from an EMBL/GenBank/DDBJ whole genome shotgun (WGS) entry which is preliminary data.</text>
</comment>
<comment type="similarity">
    <text evidence="3">Belongs to the WD repeat MDV1/CAF4 family.</text>
</comment>
<dbReference type="InterPro" id="IPR007111">
    <property type="entry name" value="NACHT_NTPase"/>
</dbReference>
<accession>A0A9P4N769</accession>
<dbReference type="InterPro" id="IPR036322">
    <property type="entry name" value="WD40_repeat_dom_sf"/>
</dbReference>
<dbReference type="Gene3D" id="3.40.50.300">
    <property type="entry name" value="P-loop containing nucleotide triphosphate hydrolases"/>
    <property type="match status" value="1"/>
</dbReference>
<keyword evidence="1 6" id="KW-0853">WD repeat</keyword>
<gene>
    <name evidence="8" type="ORF">CC78DRAFT_615686</name>
</gene>
<evidence type="ECO:0000256" key="2">
    <source>
        <dbReference type="ARBA" id="ARBA00022737"/>
    </source>
</evidence>
<feature type="repeat" description="WD" evidence="6">
    <location>
        <begin position="311"/>
        <end position="352"/>
    </location>
</feature>
<reference evidence="9" key="1">
    <citation type="journal article" date="2020" name="Stud. Mycol.">
        <title>101 Dothideomycetes genomes: A test case for predicting lifestyles and emergence of pathogens.</title>
        <authorList>
            <person name="Haridas S."/>
            <person name="Albert R."/>
            <person name="Binder M."/>
            <person name="Bloem J."/>
            <person name="LaButti K."/>
            <person name="Salamov A."/>
            <person name="Andreopoulos B."/>
            <person name="Baker S."/>
            <person name="Barry K."/>
            <person name="Bills G."/>
            <person name="Bluhm B."/>
            <person name="Cannon C."/>
            <person name="Castanera R."/>
            <person name="Culley D."/>
            <person name="Daum C."/>
            <person name="Ezra D."/>
            <person name="Gonzalez J."/>
            <person name="Henrissat B."/>
            <person name="Kuo A."/>
            <person name="Liang C."/>
            <person name="Lipzen A."/>
            <person name="Lutzoni F."/>
            <person name="Magnuson J."/>
            <person name="Mondo S."/>
            <person name="Nolan M."/>
            <person name="Ohm R."/>
            <person name="Pangilinan J."/>
            <person name="Park H.-J."/>
            <person name="Ramirez L."/>
            <person name="Alfaro M."/>
            <person name="Sun H."/>
            <person name="Tritt A."/>
            <person name="Yoshinaga Y."/>
            <person name="Zwiers L.-H."/>
            <person name="Turgeon B."/>
            <person name="Goodwin S."/>
            <person name="Spatafora J."/>
            <person name="Crous P."/>
            <person name="Grigoriev I."/>
        </authorList>
    </citation>
    <scope>NUCLEOTIDE SEQUENCE [LARGE SCALE GENOMIC DNA]</scope>
    <source>
        <strain evidence="9">CBS 304.66</strain>
    </source>
</reference>
<organism evidence="8 9">
    <name type="scientific">Lojkania enalia</name>
    <dbReference type="NCBI Taxonomy" id="147567"/>
    <lineage>
        <taxon>Eukaryota</taxon>
        <taxon>Fungi</taxon>
        <taxon>Dikarya</taxon>
        <taxon>Ascomycota</taxon>
        <taxon>Pezizomycotina</taxon>
        <taxon>Dothideomycetes</taxon>
        <taxon>Pleosporomycetidae</taxon>
        <taxon>Pleosporales</taxon>
        <taxon>Pleosporales incertae sedis</taxon>
        <taxon>Lojkania</taxon>
    </lineage>
</organism>
<evidence type="ECO:0000256" key="3">
    <source>
        <dbReference type="ARBA" id="ARBA00038415"/>
    </source>
</evidence>
<dbReference type="InterPro" id="IPR056884">
    <property type="entry name" value="NPHP3-like_N"/>
</dbReference>
<dbReference type="InterPro" id="IPR015943">
    <property type="entry name" value="WD40/YVTN_repeat-like_dom_sf"/>
</dbReference>
<dbReference type="Pfam" id="PF24883">
    <property type="entry name" value="NPHP3_N"/>
    <property type="match status" value="1"/>
</dbReference>
<name>A0A9P4N769_9PLEO</name>
<dbReference type="Proteomes" id="UP000800093">
    <property type="component" value="Unassembled WGS sequence"/>
</dbReference>
<dbReference type="InterPro" id="IPR001680">
    <property type="entry name" value="WD40_rpt"/>
</dbReference>
<proteinExistence type="inferred from homology"/>
<sequence>MRLLRLSDNGEPSLTEDLADNEAIPPYAILSLAWGVDEEEVTFEDLTNGVGKDKPGYGKIHFYRAYSLLGIFNIYIPPIYGEGTASAFKQLMDKINRLENCIQDVRTTDPCDDKKRIEEAKGGLLEGDPGKGKTMLLCGIVNDLKKSLAKADLLSYFFCQATDVRINSTIAVLRGLLYLLVDQQPSLVSHIRRKHDYAGNTLFENTNAWIAVREIFANIIHDLSLSSTYLIIDALDKCVIDLPKLLDFIIEQSSASPRVKWIVLSRNWPDIKERLAKVGRMVRLSLELNVESVSAAVSVFIQQKGACLQTLEGHSSPVRSVAFSHDLTRLASGSFDSTVKIWDVGSGACLQTLEGHSSSVASVAFSHDSIRLASGSHDSTVKIWETSSGACLQTLDVSRPLYNISFNATGSCLCTEIGVILIGSPAKSNSTTTVTDPQHPQHQYAALSPDNVWITYNSKNLVWLLSDYRPSRSTVSGKMIGIGVGSGKVWI</sequence>
<evidence type="ECO:0000313" key="8">
    <source>
        <dbReference type="EMBL" id="KAF2265844.1"/>
    </source>
</evidence>
<dbReference type="OrthoDB" id="3787216at2759"/>
<dbReference type="PROSITE" id="PS50082">
    <property type="entry name" value="WD_REPEATS_2"/>
    <property type="match status" value="2"/>
</dbReference>
<dbReference type="PANTHER" id="PTHR22847">
    <property type="entry name" value="WD40 REPEAT PROTEIN"/>
    <property type="match status" value="1"/>
</dbReference>
<evidence type="ECO:0000256" key="1">
    <source>
        <dbReference type="ARBA" id="ARBA00022574"/>
    </source>
</evidence>
<evidence type="ECO:0000259" key="7">
    <source>
        <dbReference type="PROSITE" id="PS50837"/>
    </source>
</evidence>
<dbReference type="PROSITE" id="PS50294">
    <property type="entry name" value="WD_REPEATS_REGION"/>
    <property type="match status" value="2"/>
</dbReference>
<feature type="domain" description="NACHT" evidence="7">
    <location>
        <begin position="121"/>
        <end position="266"/>
    </location>
</feature>
<comment type="function">
    <text evidence="5">Involved in mitochondrial fission. Acts as an adapter protein required to form mitochondrial fission complexes. Formation of these complexes is required to promote constriction and fission of the mitochondrial compartment at a late step in mitochondrial division.</text>
</comment>
<feature type="repeat" description="WD" evidence="6">
    <location>
        <begin position="353"/>
        <end position="394"/>
    </location>
</feature>
<dbReference type="PROSITE" id="PS50837">
    <property type="entry name" value="NACHT"/>
    <property type="match status" value="1"/>
</dbReference>
<dbReference type="SMART" id="SM00320">
    <property type="entry name" value="WD40"/>
    <property type="match status" value="2"/>
</dbReference>
<keyword evidence="2" id="KW-0677">Repeat</keyword>
<dbReference type="Gene3D" id="2.130.10.10">
    <property type="entry name" value="YVTN repeat-like/Quinoprotein amine dehydrogenase"/>
    <property type="match status" value="1"/>
</dbReference>
<dbReference type="SUPFAM" id="SSF52540">
    <property type="entry name" value="P-loop containing nucleoside triphosphate hydrolases"/>
    <property type="match status" value="1"/>
</dbReference>
<dbReference type="EMBL" id="ML986603">
    <property type="protein sequence ID" value="KAF2265844.1"/>
    <property type="molecule type" value="Genomic_DNA"/>
</dbReference>
<dbReference type="AlphaFoldDB" id="A0A9P4N769"/>
<dbReference type="PANTHER" id="PTHR22847:SF637">
    <property type="entry name" value="WD REPEAT DOMAIN 5B"/>
    <property type="match status" value="1"/>
</dbReference>
<dbReference type="GO" id="GO:1990234">
    <property type="term" value="C:transferase complex"/>
    <property type="evidence" value="ECO:0007669"/>
    <property type="project" value="UniProtKB-ARBA"/>
</dbReference>
<evidence type="ECO:0000313" key="9">
    <source>
        <dbReference type="Proteomes" id="UP000800093"/>
    </source>
</evidence>
<evidence type="ECO:0000256" key="5">
    <source>
        <dbReference type="ARBA" id="ARBA00043913"/>
    </source>
</evidence>
<dbReference type="SUPFAM" id="SSF50978">
    <property type="entry name" value="WD40 repeat-like"/>
    <property type="match status" value="1"/>
</dbReference>
<dbReference type="InterPro" id="IPR027417">
    <property type="entry name" value="P-loop_NTPase"/>
</dbReference>
<dbReference type="PROSITE" id="PS00678">
    <property type="entry name" value="WD_REPEATS_1"/>
    <property type="match status" value="2"/>
</dbReference>
<evidence type="ECO:0000256" key="4">
    <source>
        <dbReference type="ARBA" id="ARBA00039789"/>
    </source>
</evidence>
<dbReference type="InterPro" id="IPR019775">
    <property type="entry name" value="WD40_repeat_CS"/>
</dbReference>
<dbReference type="Pfam" id="PF00400">
    <property type="entry name" value="WD40"/>
    <property type="match status" value="2"/>
</dbReference>
<evidence type="ECO:0000256" key="6">
    <source>
        <dbReference type="PROSITE-ProRule" id="PRU00221"/>
    </source>
</evidence>
<dbReference type="GO" id="GO:0005634">
    <property type="term" value="C:nucleus"/>
    <property type="evidence" value="ECO:0007669"/>
    <property type="project" value="TreeGrafter"/>
</dbReference>
<keyword evidence="9" id="KW-1185">Reference proteome</keyword>
<protein>
    <recommendedName>
        <fullName evidence="4">Mitochondrial division protein 1</fullName>
    </recommendedName>
</protein>